<reference evidence="2 3" key="2">
    <citation type="journal article" date="2017" name="Front. Plant Sci.">
        <title>Gene Classification and Mining of Molecular Markers Useful in Red Clover (Trifolium pratense) Breeding.</title>
        <authorList>
            <person name="Istvanek J."/>
            <person name="Dluhosova J."/>
            <person name="Dluhos P."/>
            <person name="Patkova L."/>
            <person name="Nedelnik J."/>
            <person name="Repkova J."/>
        </authorList>
    </citation>
    <scope>NUCLEOTIDE SEQUENCE [LARGE SCALE GENOMIC DNA]</scope>
    <source>
        <strain evidence="3">cv. Tatra</strain>
        <tissue evidence="2">Young leaves</tissue>
    </source>
</reference>
<organism evidence="2 3">
    <name type="scientific">Trifolium pratense</name>
    <name type="common">Red clover</name>
    <dbReference type="NCBI Taxonomy" id="57577"/>
    <lineage>
        <taxon>Eukaryota</taxon>
        <taxon>Viridiplantae</taxon>
        <taxon>Streptophyta</taxon>
        <taxon>Embryophyta</taxon>
        <taxon>Tracheophyta</taxon>
        <taxon>Spermatophyta</taxon>
        <taxon>Magnoliopsida</taxon>
        <taxon>eudicotyledons</taxon>
        <taxon>Gunneridae</taxon>
        <taxon>Pentapetalae</taxon>
        <taxon>rosids</taxon>
        <taxon>fabids</taxon>
        <taxon>Fabales</taxon>
        <taxon>Fabaceae</taxon>
        <taxon>Papilionoideae</taxon>
        <taxon>50 kb inversion clade</taxon>
        <taxon>NPAAA clade</taxon>
        <taxon>Hologalegina</taxon>
        <taxon>IRL clade</taxon>
        <taxon>Trifolieae</taxon>
        <taxon>Trifolium</taxon>
    </lineage>
</organism>
<feature type="transmembrane region" description="Helical" evidence="1">
    <location>
        <begin position="89"/>
        <end position="108"/>
    </location>
</feature>
<reference evidence="2 3" key="1">
    <citation type="journal article" date="2014" name="Am. J. Bot.">
        <title>Genome assembly and annotation for red clover (Trifolium pratense; Fabaceae).</title>
        <authorList>
            <person name="Istvanek J."/>
            <person name="Jaros M."/>
            <person name="Krenek A."/>
            <person name="Repkova J."/>
        </authorList>
    </citation>
    <scope>NUCLEOTIDE SEQUENCE [LARGE SCALE GENOMIC DNA]</scope>
    <source>
        <strain evidence="3">cv. Tatra</strain>
        <tissue evidence="2">Young leaves</tissue>
    </source>
</reference>
<evidence type="ECO:0000313" key="2">
    <source>
        <dbReference type="EMBL" id="PNY01013.1"/>
    </source>
</evidence>
<protein>
    <submittedName>
        <fullName evidence="2">Uncharacterized protein</fullName>
    </submittedName>
</protein>
<sequence length="145" mass="15867">MIGGVEEGDSLGLMPSCGYKDIVNVLHCSSRSVVPPYVSSLGGFSRDLRMLHSRILYVNEPFVDCLDAIISIGIVWWGSVSASVPDPIFTIPAMVVSSVSIARSLIVWMKVNVSFVFSCGWVMDPWVELPPTTKERIGYVLISTL</sequence>
<keyword evidence="1" id="KW-0812">Transmembrane</keyword>
<keyword evidence="1" id="KW-0472">Membrane</keyword>
<comment type="caution">
    <text evidence="2">The sequence shown here is derived from an EMBL/GenBank/DDBJ whole genome shotgun (WGS) entry which is preliminary data.</text>
</comment>
<gene>
    <name evidence="2" type="ORF">L195_g024300</name>
</gene>
<dbReference type="AlphaFoldDB" id="A0A2K3NDB2"/>
<evidence type="ECO:0000313" key="3">
    <source>
        <dbReference type="Proteomes" id="UP000236291"/>
    </source>
</evidence>
<proteinExistence type="predicted"/>
<name>A0A2K3NDB2_TRIPR</name>
<dbReference type="EMBL" id="ASHM01019603">
    <property type="protein sequence ID" value="PNY01013.1"/>
    <property type="molecule type" value="Genomic_DNA"/>
</dbReference>
<evidence type="ECO:0000256" key="1">
    <source>
        <dbReference type="SAM" id="Phobius"/>
    </source>
</evidence>
<dbReference type="Proteomes" id="UP000236291">
    <property type="component" value="Unassembled WGS sequence"/>
</dbReference>
<feature type="transmembrane region" description="Helical" evidence="1">
    <location>
        <begin position="55"/>
        <end position="77"/>
    </location>
</feature>
<keyword evidence="1" id="KW-1133">Transmembrane helix</keyword>
<accession>A0A2K3NDB2</accession>